<evidence type="ECO:0000256" key="1">
    <source>
        <dbReference type="ARBA" id="ARBA00001971"/>
    </source>
</evidence>
<dbReference type="EMBL" id="CAWUPB010001010">
    <property type="protein sequence ID" value="CAK7337214.1"/>
    <property type="molecule type" value="Genomic_DNA"/>
</dbReference>
<evidence type="ECO:0000256" key="3">
    <source>
        <dbReference type="ARBA" id="ARBA00022617"/>
    </source>
</evidence>
<dbReference type="GO" id="GO:0016705">
    <property type="term" value="F:oxidoreductase activity, acting on paired donors, with incorporation or reduction of molecular oxygen"/>
    <property type="evidence" value="ECO:0007669"/>
    <property type="project" value="InterPro"/>
</dbReference>
<evidence type="ECO:0000256" key="2">
    <source>
        <dbReference type="ARBA" id="ARBA00010617"/>
    </source>
</evidence>
<protein>
    <submittedName>
        <fullName evidence="7">Uncharacterized protein</fullName>
    </submittedName>
</protein>
<evidence type="ECO:0000256" key="6">
    <source>
        <dbReference type="ARBA" id="ARBA00023004"/>
    </source>
</evidence>
<reference evidence="7 8" key="1">
    <citation type="submission" date="2024-01" db="EMBL/GenBank/DDBJ databases">
        <authorList>
            <person name="Waweru B."/>
        </authorList>
    </citation>
    <scope>NUCLEOTIDE SEQUENCE [LARGE SCALE GENOMIC DNA]</scope>
</reference>
<evidence type="ECO:0000313" key="7">
    <source>
        <dbReference type="EMBL" id="CAK7337214.1"/>
    </source>
</evidence>
<dbReference type="Proteomes" id="UP001314170">
    <property type="component" value="Unassembled WGS sequence"/>
</dbReference>
<proteinExistence type="inferred from homology"/>
<comment type="similarity">
    <text evidence="2">Belongs to the cytochrome P450 family.</text>
</comment>
<dbReference type="GO" id="GO:0005506">
    <property type="term" value="F:iron ion binding"/>
    <property type="evidence" value="ECO:0007669"/>
    <property type="project" value="InterPro"/>
</dbReference>
<evidence type="ECO:0000256" key="4">
    <source>
        <dbReference type="ARBA" id="ARBA00022723"/>
    </source>
</evidence>
<accession>A0AAV1RKI7</accession>
<dbReference type="GO" id="GO:0020037">
    <property type="term" value="F:heme binding"/>
    <property type="evidence" value="ECO:0007669"/>
    <property type="project" value="InterPro"/>
</dbReference>
<evidence type="ECO:0000313" key="8">
    <source>
        <dbReference type="Proteomes" id="UP001314170"/>
    </source>
</evidence>
<organism evidence="7 8">
    <name type="scientific">Dovyalis caffra</name>
    <dbReference type="NCBI Taxonomy" id="77055"/>
    <lineage>
        <taxon>Eukaryota</taxon>
        <taxon>Viridiplantae</taxon>
        <taxon>Streptophyta</taxon>
        <taxon>Embryophyta</taxon>
        <taxon>Tracheophyta</taxon>
        <taxon>Spermatophyta</taxon>
        <taxon>Magnoliopsida</taxon>
        <taxon>eudicotyledons</taxon>
        <taxon>Gunneridae</taxon>
        <taxon>Pentapetalae</taxon>
        <taxon>rosids</taxon>
        <taxon>fabids</taxon>
        <taxon>Malpighiales</taxon>
        <taxon>Salicaceae</taxon>
        <taxon>Flacourtieae</taxon>
        <taxon>Dovyalis</taxon>
    </lineage>
</organism>
<keyword evidence="5" id="KW-0560">Oxidoreductase</keyword>
<gene>
    <name evidence="7" type="ORF">DCAF_LOCUS12241</name>
</gene>
<keyword evidence="6" id="KW-0408">Iron</keyword>
<evidence type="ECO:0000256" key="5">
    <source>
        <dbReference type="ARBA" id="ARBA00023002"/>
    </source>
</evidence>
<dbReference type="Gene3D" id="1.10.630.10">
    <property type="entry name" value="Cytochrome P450"/>
    <property type="match status" value="1"/>
</dbReference>
<dbReference type="InterPro" id="IPR036396">
    <property type="entry name" value="Cyt_P450_sf"/>
</dbReference>
<dbReference type="SUPFAM" id="SSF48264">
    <property type="entry name" value="Cytochrome P450"/>
    <property type="match status" value="1"/>
</dbReference>
<comment type="cofactor">
    <cofactor evidence="1">
        <name>heme</name>
        <dbReference type="ChEBI" id="CHEBI:30413"/>
    </cofactor>
</comment>
<name>A0AAV1RKI7_9ROSI</name>
<sequence>MPHISLTNCARTHGPLISLRLGTQILVVGSSPEAAEEILKTHDRLLSARFLPKSNPYGSSVLDRIAIVWATRCTAIESQVPLREKKVKEMVEILRSREGKVVSIGETMMKLGSTPNTVDFYPIFASLDPQSLRRKTSSCVKEMYAIWGIYIKERRESYVPDGPKKDFLDVFLANGCHNDQINWLALEQEDDKFSLLSPSNACGKRYNENPEVDSYDKDPISLYSVVALTSS</sequence>
<keyword evidence="4" id="KW-0479">Metal-binding</keyword>
<dbReference type="PANTHER" id="PTHR47950:SF49">
    <property type="entry name" value="CYTOCHROME P450"/>
    <property type="match status" value="1"/>
</dbReference>
<dbReference type="GO" id="GO:0004497">
    <property type="term" value="F:monooxygenase activity"/>
    <property type="evidence" value="ECO:0007669"/>
    <property type="project" value="InterPro"/>
</dbReference>
<keyword evidence="3" id="KW-0349">Heme</keyword>
<keyword evidence="8" id="KW-1185">Reference proteome</keyword>
<dbReference type="PANTHER" id="PTHR47950">
    <property type="entry name" value="CYTOCHROME P450, FAMILY 76, SUBFAMILY C, POLYPEPTIDE 5-RELATED"/>
    <property type="match status" value="1"/>
</dbReference>
<comment type="caution">
    <text evidence="7">The sequence shown here is derived from an EMBL/GenBank/DDBJ whole genome shotgun (WGS) entry which is preliminary data.</text>
</comment>
<dbReference type="AlphaFoldDB" id="A0AAV1RKI7"/>